<feature type="compositionally biased region" description="Basic and acidic residues" evidence="1">
    <location>
        <begin position="23"/>
        <end position="61"/>
    </location>
</feature>
<organism evidence="2 3">
    <name type="scientific">Ancylostoma caninum</name>
    <name type="common">Dog hookworm</name>
    <dbReference type="NCBI Taxonomy" id="29170"/>
    <lineage>
        <taxon>Eukaryota</taxon>
        <taxon>Metazoa</taxon>
        <taxon>Ecdysozoa</taxon>
        <taxon>Nematoda</taxon>
        <taxon>Chromadorea</taxon>
        <taxon>Rhabditida</taxon>
        <taxon>Rhabditina</taxon>
        <taxon>Rhabditomorpha</taxon>
        <taxon>Strongyloidea</taxon>
        <taxon>Ancylostomatidae</taxon>
        <taxon>Ancylostomatinae</taxon>
        <taxon>Ancylostoma</taxon>
    </lineage>
</organism>
<sequence>MAARQLCQHRGEQHQQRIQGELRQLERDTGLEDDPRPGRPDAIKDKLLLTRIEKQPEDGSKSCRKPPQEAGMQEGCRSVDTPSADRGKPT</sequence>
<reference evidence="2 3" key="1">
    <citation type="submission" date="2014-10" db="EMBL/GenBank/DDBJ databases">
        <title>Draft genome of the hookworm Ancylostoma caninum.</title>
        <authorList>
            <person name="Mitreva M."/>
        </authorList>
    </citation>
    <scope>NUCLEOTIDE SEQUENCE [LARGE SCALE GENOMIC DNA]</scope>
    <source>
        <strain evidence="2 3">Baltimore</strain>
    </source>
</reference>
<name>A0A368GGT5_ANCCA</name>
<dbReference type="EMBL" id="JOJR01000152">
    <property type="protein sequence ID" value="RCN43591.1"/>
    <property type="molecule type" value="Genomic_DNA"/>
</dbReference>
<feature type="region of interest" description="Disordered" evidence="1">
    <location>
        <begin position="1"/>
        <end position="90"/>
    </location>
</feature>
<gene>
    <name evidence="2" type="ORF">ANCCAN_10434</name>
</gene>
<dbReference type="AlphaFoldDB" id="A0A368GGT5"/>
<proteinExistence type="predicted"/>
<protein>
    <submittedName>
        <fullName evidence="2">Uncharacterized protein</fullName>
    </submittedName>
</protein>
<evidence type="ECO:0000313" key="3">
    <source>
        <dbReference type="Proteomes" id="UP000252519"/>
    </source>
</evidence>
<accession>A0A368GGT5</accession>
<evidence type="ECO:0000256" key="1">
    <source>
        <dbReference type="SAM" id="MobiDB-lite"/>
    </source>
</evidence>
<comment type="caution">
    <text evidence="2">The sequence shown here is derived from an EMBL/GenBank/DDBJ whole genome shotgun (WGS) entry which is preliminary data.</text>
</comment>
<evidence type="ECO:0000313" key="2">
    <source>
        <dbReference type="EMBL" id="RCN43591.1"/>
    </source>
</evidence>
<keyword evidence="3" id="KW-1185">Reference proteome</keyword>
<dbReference type="Proteomes" id="UP000252519">
    <property type="component" value="Unassembled WGS sequence"/>
</dbReference>